<dbReference type="AlphaFoldDB" id="J9G0X7"/>
<dbReference type="EMBL" id="AMCI01003185">
    <property type="protein sequence ID" value="EJX00892.1"/>
    <property type="molecule type" value="Genomic_DNA"/>
</dbReference>
<evidence type="ECO:0000256" key="2">
    <source>
        <dbReference type="ARBA" id="ARBA00023172"/>
    </source>
</evidence>
<keyword evidence="2" id="KW-0233">DNA recombination</keyword>
<dbReference type="PANTHER" id="PTHR30563:SF0">
    <property type="entry name" value="DNA RECOMBINATION PROTEIN RMUC"/>
    <property type="match status" value="1"/>
</dbReference>
<sequence length="404" mass="45082">MIELLTLLFVAVLAFAAGYAIGAHRSMQKAADELTKAKAEATAATTRLQTEQAYSAQALKTQAEALRAEFQSMATQLARIEGKALHDEHIARLSDLLAPLGKNIESFRNQFISGHAAMDKYIKELVTQTTAVGHEAEQLAKALKANTKIQGNWGETILYNLLEASGLTEGRDFVVQEHTRDEEGNTLIPDVVIKLPSKRAIIIDSKVSLNAFADYATTDEEGERQRFLNDHLRSIRRHIKELSAKNYDKVVENSIGYVLMFIPNEAAYIAAVNADHKLGTDAYAQRIILVNPTNLLMALQLAYNLWQSELQSRSVSEIYEAAEKLYKKFCSFAENYVKIGDSIKQLSDNYEKAEKQLCTGRGNIVSQLEGWKKKGLNPSKDIPEALRNANEAQTENTENDRFLE</sequence>
<organism evidence="4">
    <name type="scientific">gut metagenome</name>
    <dbReference type="NCBI Taxonomy" id="749906"/>
    <lineage>
        <taxon>unclassified sequences</taxon>
        <taxon>metagenomes</taxon>
        <taxon>organismal metagenomes</taxon>
    </lineage>
</organism>
<feature type="coiled-coil region" evidence="3">
    <location>
        <begin position="27"/>
        <end position="83"/>
    </location>
</feature>
<comment type="caution">
    <text evidence="4">The sequence shown here is derived from an EMBL/GenBank/DDBJ whole genome shotgun (WGS) entry which is preliminary data.</text>
</comment>
<name>J9G0X7_9ZZZZ</name>
<accession>J9G0X7</accession>
<keyword evidence="1 3" id="KW-0175">Coiled coil</keyword>
<evidence type="ECO:0000256" key="1">
    <source>
        <dbReference type="ARBA" id="ARBA00023054"/>
    </source>
</evidence>
<gene>
    <name evidence="4" type="ORF">EVA_11002</name>
</gene>
<reference evidence="4" key="1">
    <citation type="journal article" date="2012" name="PLoS ONE">
        <title>Gene sets for utilization of primary and secondary nutrition supplies in the distal gut of endangered iberian lynx.</title>
        <authorList>
            <person name="Alcaide M."/>
            <person name="Messina E."/>
            <person name="Richter M."/>
            <person name="Bargiela R."/>
            <person name="Peplies J."/>
            <person name="Huws S.A."/>
            <person name="Newbold C.J."/>
            <person name="Golyshin P.N."/>
            <person name="Simon M.A."/>
            <person name="Lopez G."/>
            <person name="Yakimov M.M."/>
            <person name="Ferrer M."/>
        </authorList>
    </citation>
    <scope>NUCLEOTIDE SEQUENCE</scope>
</reference>
<evidence type="ECO:0000256" key="3">
    <source>
        <dbReference type="SAM" id="Coils"/>
    </source>
</evidence>
<protein>
    <submittedName>
        <fullName evidence="4">DNA recombination protein RmuC</fullName>
    </submittedName>
</protein>
<dbReference type="GO" id="GO:0006310">
    <property type="term" value="P:DNA recombination"/>
    <property type="evidence" value="ECO:0007669"/>
    <property type="project" value="UniProtKB-KW"/>
</dbReference>
<evidence type="ECO:0000313" key="4">
    <source>
        <dbReference type="EMBL" id="EJX00892.1"/>
    </source>
</evidence>
<dbReference type="Pfam" id="PF02646">
    <property type="entry name" value="RmuC"/>
    <property type="match status" value="1"/>
</dbReference>
<dbReference type="InterPro" id="IPR003798">
    <property type="entry name" value="DNA_recombination_RmuC"/>
</dbReference>
<proteinExistence type="predicted"/>
<dbReference type="PANTHER" id="PTHR30563">
    <property type="entry name" value="DNA RECOMBINATION PROTEIN RMUC"/>
    <property type="match status" value="1"/>
</dbReference>